<feature type="domain" description="Golgi pH regulator conserved" evidence="8">
    <location>
        <begin position="163"/>
        <end position="223"/>
    </location>
</feature>
<dbReference type="EMBL" id="CAJVPI010000206">
    <property type="protein sequence ID" value="CAG8500707.1"/>
    <property type="molecule type" value="Genomic_DNA"/>
</dbReference>
<comment type="subcellular location">
    <subcellularLocation>
        <location evidence="1">Membrane</location>
        <topology evidence="1">Multi-pass membrane protein</topology>
    </subcellularLocation>
</comment>
<organism evidence="9 10">
    <name type="scientific">Paraglomus brasilianum</name>
    <dbReference type="NCBI Taxonomy" id="144538"/>
    <lineage>
        <taxon>Eukaryota</taxon>
        <taxon>Fungi</taxon>
        <taxon>Fungi incertae sedis</taxon>
        <taxon>Mucoromycota</taxon>
        <taxon>Glomeromycotina</taxon>
        <taxon>Glomeromycetes</taxon>
        <taxon>Paraglomerales</taxon>
        <taxon>Paraglomeraceae</taxon>
        <taxon>Paraglomus</taxon>
    </lineage>
</organism>
<proteinExistence type="predicted"/>
<feature type="transmembrane region" description="Helical" evidence="6">
    <location>
        <begin position="441"/>
        <end position="463"/>
    </location>
</feature>
<dbReference type="Pfam" id="PF12430">
    <property type="entry name" value="ABA_GPCR"/>
    <property type="match status" value="1"/>
</dbReference>
<feature type="transmembrane region" description="Helical" evidence="6">
    <location>
        <begin position="398"/>
        <end position="421"/>
    </location>
</feature>
<evidence type="ECO:0000256" key="3">
    <source>
        <dbReference type="ARBA" id="ARBA00022989"/>
    </source>
</evidence>
<protein>
    <submittedName>
        <fullName evidence="9">1911_t:CDS:1</fullName>
    </submittedName>
</protein>
<feature type="transmembrane region" description="Helical" evidence="6">
    <location>
        <begin position="91"/>
        <end position="110"/>
    </location>
</feature>
<dbReference type="GO" id="GO:0016020">
    <property type="term" value="C:membrane"/>
    <property type="evidence" value="ECO:0007669"/>
    <property type="project" value="UniProtKB-SubCell"/>
</dbReference>
<keyword evidence="4 6" id="KW-0472">Membrane</keyword>
<dbReference type="Pfam" id="PF12537">
    <property type="entry name" value="GPHR_N"/>
    <property type="match status" value="1"/>
</dbReference>
<dbReference type="AlphaFoldDB" id="A0A9N8ZMP3"/>
<feature type="transmembrane region" description="Helical" evidence="6">
    <location>
        <begin position="307"/>
        <end position="329"/>
    </location>
</feature>
<evidence type="ECO:0000259" key="7">
    <source>
        <dbReference type="Pfam" id="PF12430"/>
    </source>
</evidence>
<dbReference type="Proteomes" id="UP000789739">
    <property type="component" value="Unassembled WGS sequence"/>
</dbReference>
<reference evidence="9" key="1">
    <citation type="submission" date="2021-06" db="EMBL/GenBank/DDBJ databases">
        <authorList>
            <person name="Kallberg Y."/>
            <person name="Tangrot J."/>
            <person name="Rosling A."/>
        </authorList>
    </citation>
    <scope>NUCLEOTIDE SEQUENCE</scope>
    <source>
        <strain evidence="9">BR232B</strain>
    </source>
</reference>
<sequence length="520" mass="59180">MLSSTTLKFLSDGLILFGSQILFFAFGWIFLVKKLFKDYESSTDSRSETLVQAVFSLTFSNSCALFELIIFEITDVMERDSRWFHWKMTLYILLVLVIMLIPFYQLYLLITNAQKSLSLRYSLTLTAICWSIYFYSFWQVGGLFPIEKNSTSDKNDILIQFGMSRVGVIGVTIMAILSGFGAVNSPYATMTFFLRQVTHADILAAEKKYLQTMEQIISKKKRILVSQLRQKAGNEPNGSRVGGFVRKMLHTVASGIGIGGESISMLRQEIVGLENLSQQLFLDIDDLYQEKDRLEYSKTWKGKYFNFLGYIFSIYCIYKIVMATINIIFSRKVGKDPISNGLALAINYINIELDVSFWSQQLSFFFVGLLIIFSIRGLLIQLLKFFRAVSNSVSRSNIVLFLAQIMGMYFLSSVLMMRLNLPDEYRTIISDVLGSIEFSFYHHWFDVIFLVSGIVSMVFLYFVHQANKSNAMLSRAVTSQGELSPLTGGSNASNGQRTGYDDHYTTSRRNGVNGGLYFRG</sequence>
<dbReference type="InterPro" id="IPR022535">
    <property type="entry name" value="Golgi_pH-regulator_cons_dom"/>
</dbReference>
<evidence type="ECO:0000313" key="10">
    <source>
        <dbReference type="Proteomes" id="UP000789739"/>
    </source>
</evidence>
<feature type="transmembrane region" description="Helical" evidence="6">
    <location>
        <begin position="117"/>
        <end position="138"/>
    </location>
</feature>
<feature type="domain" description="Abscisic acid G-protein coupled receptor-like" evidence="7">
    <location>
        <begin position="296"/>
        <end position="464"/>
    </location>
</feature>
<keyword evidence="2 6" id="KW-0812">Transmembrane</keyword>
<keyword evidence="10" id="KW-1185">Reference proteome</keyword>
<evidence type="ECO:0000256" key="1">
    <source>
        <dbReference type="ARBA" id="ARBA00004141"/>
    </source>
</evidence>
<keyword evidence="3 6" id="KW-1133">Transmembrane helix</keyword>
<dbReference type="PANTHER" id="PTHR15948">
    <property type="entry name" value="G-PROTEIN COUPLED RECEPTOR 89-RELATED"/>
    <property type="match status" value="1"/>
</dbReference>
<gene>
    <name evidence="9" type="ORF">PBRASI_LOCUS2592</name>
</gene>
<feature type="compositionally biased region" description="Polar residues" evidence="5">
    <location>
        <begin position="484"/>
        <end position="497"/>
    </location>
</feature>
<name>A0A9N8ZMP3_9GLOM</name>
<accession>A0A9N8ZMP3</accession>
<feature type="region of interest" description="Disordered" evidence="5">
    <location>
        <begin position="484"/>
        <end position="520"/>
    </location>
</feature>
<evidence type="ECO:0000256" key="4">
    <source>
        <dbReference type="ARBA" id="ARBA00023136"/>
    </source>
</evidence>
<comment type="caution">
    <text evidence="9">The sequence shown here is derived from an EMBL/GenBank/DDBJ whole genome shotgun (WGS) entry which is preliminary data.</text>
</comment>
<feature type="transmembrane region" description="Helical" evidence="6">
    <location>
        <begin position="14"/>
        <end position="32"/>
    </location>
</feature>
<feature type="transmembrane region" description="Helical" evidence="6">
    <location>
        <begin position="362"/>
        <end position="386"/>
    </location>
</feature>
<feature type="transmembrane region" description="Helical" evidence="6">
    <location>
        <begin position="53"/>
        <end position="71"/>
    </location>
</feature>
<evidence type="ECO:0000256" key="2">
    <source>
        <dbReference type="ARBA" id="ARBA00022692"/>
    </source>
</evidence>
<evidence type="ECO:0000313" key="9">
    <source>
        <dbReference type="EMBL" id="CAG8500707.1"/>
    </source>
</evidence>
<dbReference type="OrthoDB" id="264392at2759"/>
<dbReference type="InterPro" id="IPR025969">
    <property type="entry name" value="ABA_GPCR_dom"/>
</dbReference>
<dbReference type="PANTHER" id="PTHR15948:SF0">
    <property type="entry name" value="GOLGI PH REGULATOR A-RELATED"/>
    <property type="match status" value="1"/>
</dbReference>
<dbReference type="InterPro" id="IPR015672">
    <property type="entry name" value="GPHR/GTG"/>
</dbReference>
<evidence type="ECO:0000256" key="5">
    <source>
        <dbReference type="SAM" id="MobiDB-lite"/>
    </source>
</evidence>
<evidence type="ECO:0000259" key="8">
    <source>
        <dbReference type="Pfam" id="PF12537"/>
    </source>
</evidence>
<evidence type="ECO:0000256" key="6">
    <source>
        <dbReference type="SAM" id="Phobius"/>
    </source>
</evidence>
<feature type="transmembrane region" description="Helical" evidence="6">
    <location>
        <begin position="158"/>
        <end position="183"/>
    </location>
</feature>